<evidence type="ECO:0000256" key="1">
    <source>
        <dbReference type="SAM" id="MobiDB-lite"/>
    </source>
</evidence>
<dbReference type="GeneID" id="54566485"/>
<protein>
    <submittedName>
        <fullName evidence="3">Uncharacterized protein</fullName>
    </submittedName>
</protein>
<sequence length="333" mass="34924">MATTSYTYSGPSSATVLGPLTTTWTPPAACNVAIVECRSSCAKGFQGQQCVSGLPGAGCSDATTCWPTVTVKSVSFPLGGFGFYSPGTICPSGYSSACSATSGGTSQWSQQFTMRANETAVGCCPSGFGCAWVKGYQSCYSYASSGASVALGTCDRGTTQQFSYMTLPNGGTTVVQESTTNVVNGMETFTVQAPLVEIRWRHRDLPATATSSEAPSNTASIAPTSTPDSSSGLSTGATVAIAVVIPVVVIAAFAAAFFVRRNRKKKKSPVQTQNLLELDNDRSDDKNISYSDQMPAGHAIQEMGADNRRHEIGAEERRYELADNIPVAREAKP</sequence>
<dbReference type="Proteomes" id="UP000799537">
    <property type="component" value="Unassembled WGS sequence"/>
</dbReference>
<organism evidence="3 4">
    <name type="scientific">Zasmidium cellare ATCC 36951</name>
    <dbReference type="NCBI Taxonomy" id="1080233"/>
    <lineage>
        <taxon>Eukaryota</taxon>
        <taxon>Fungi</taxon>
        <taxon>Dikarya</taxon>
        <taxon>Ascomycota</taxon>
        <taxon>Pezizomycotina</taxon>
        <taxon>Dothideomycetes</taxon>
        <taxon>Dothideomycetidae</taxon>
        <taxon>Mycosphaerellales</taxon>
        <taxon>Mycosphaerellaceae</taxon>
        <taxon>Zasmidium</taxon>
    </lineage>
</organism>
<proteinExistence type="predicted"/>
<feature type="region of interest" description="Disordered" evidence="1">
    <location>
        <begin position="268"/>
        <end position="317"/>
    </location>
</feature>
<keyword evidence="2" id="KW-1133">Transmembrane helix</keyword>
<evidence type="ECO:0000256" key="2">
    <source>
        <dbReference type="SAM" id="Phobius"/>
    </source>
</evidence>
<feature type="region of interest" description="Disordered" evidence="1">
    <location>
        <begin position="207"/>
        <end position="233"/>
    </location>
</feature>
<gene>
    <name evidence="3" type="ORF">M409DRAFT_56188</name>
</gene>
<keyword evidence="2" id="KW-0472">Membrane</keyword>
<reference evidence="3" key="1">
    <citation type="journal article" date="2020" name="Stud. Mycol.">
        <title>101 Dothideomycetes genomes: a test case for predicting lifestyles and emergence of pathogens.</title>
        <authorList>
            <person name="Haridas S."/>
            <person name="Albert R."/>
            <person name="Binder M."/>
            <person name="Bloem J."/>
            <person name="Labutti K."/>
            <person name="Salamov A."/>
            <person name="Andreopoulos B."/>
            <person name="Baker S."/>
            <person name="Barry K."/>
            <person name="Bills G."/>
            <person name="Bluhm B."/>
            <person name="Cannon C."/>
            <person name="Castanera R."/>
            <person name="Culley D."/>
            <person name="Daum C."/>
            <person name="Ezra D."/>
            <person name="Gonzalez J."/>
            <person name="Henrissat B."/>
            <person name="Kuo A."/>
            <person name="Liang C."/>
            <person name="Lipzen A."/>
            <person name="Lutzoni F."/>
            <person name="Magnuson J."/>
            <person name="Mondo S."/>
            <person name="Nolan M."/>
            <person name="Ohm R."/>
            <person name="Pangilinan J."/>
            <person name="Park H.-J."/>
            <person name="Ramirez L."/>
            <person name="Alfaro M."/>
            <person name="Sun H."/>
            <person name="Tritt A."/>
            <person name="Yoshinaga Y."/>
            <person name="Zwiers L.-H."/>
            <person name="Turgeon B."/>
            <person name="Goodwin S."/>
            <person name="Spatafora J."/>
            <person name="Crous P."/>
            <person name="Grigoriev I."/>
        </authorList>
    </citation>
    <scope>NUCLEOTIDE SEQUENCE</scope>
    <source>
        <strain evidence="3">ATCC 36951</strain>
    </source>
</reference>
<name>A0A6A6CCA1_ZASCE</name>
<dbReference type="OrthoDB" id="5429716at2759"/>
<keyword evidence="2" id="KW-0812">Transmembrane</keyword>
<keyword evidence="4" id="KW-1185">Reference proteome</keyword>
<feature type="compositionally biased region" description="Polar residues" evidence="1">
    <location>
        <begin position="208"/>
        <end position="233"/>
    </location>
</feature>
<evidence type="ECO:0000313" key="4">
    <source>
        <dbReference type="Proteomes" id="UP000799537"/>
    </source>
</evidence>
<evidence type="ECO:0000313" key="3">
    <source>
        <dbReference type="EMBL" id="KAF2164814.1"/>
    </source>
</evidence>
<accession>A0A6A6CCA1</accession>
<feature type="compositionally biased region" description="Basic and acidic residues" evidence="1">
    <location>
        <begin position="305"/>
        <end position="317"/>
    </location>
</feature>
<dbReference type="EMBL" id="ML993602">
    <property type="protein sequence ID" value="KAF2164814.1"/>
    <property type="molecule type" value="Genomic_DNA"/>
</dbReference>
<dbReference type="AlphaFoldDB" id="A0A6A6CCA1"/>
<dbReference type="RefSeq" id="XP_033665703.1">
    <property type="nucleotide sequence ID" value="XM_033813213.1"/>
</dbReference>
<feature type="transmembrane region" description="Helical" evidence="2">
    <location>
        <begin position="239"/>
        <end position="259"/>
    </location>
</feature>